<dbReference type="EMBL" id="CP111014">
    <property type="protein sequence ID" value="WAQ97944.1"/>
    <property type="molecule type" value="Genomic_DNA"/>
</dbReference>
<feature type="transmembrane region" description="Helical" evidence="2">
    <location>
        <begin position="56"/>
        <end position="81"/>
    </location>
</feature>
<evidence type="ECO:0000313" key="4">
    <source>
        <dbReference type="EMBL" id="WAQ97944.1"/>
    </source>
</evidence>
<proteinExistence type="inferred from homology"/>
<keyword evidence="2" id="KW-0472">Membrane</keyword>
<feature type="domain" description="Torsin-1A C-terminal" evidence="3">
    <location>
        <begin position="262"/>
        <end position="312"/>
    </location>
</feature>
<dbReference type="InterPro" id="IPR010448">
    <property type="entry name" value="Torsin"/>
</dbReference>
<feature type="transmembrane region" description="Helical" evidence="2">
    <location>
        <begin position="7"/>
        <end position="25"/>
    </location>
</feature>
<dbReference type="PANTHER" id="PTHR10760:SF2">
    <property type="entry name" value="LD13476P-RELATED"/>
    <property type="match status" value="1"/>
</dbReference>
<dbReference type="InterPro" id="IPR027417">
    <property type="entry name" value="P-loop_NTPase"/>
</dbReference>
<protein>
    <submittedName>
        <fullName evidence="4">TOR1B-like protein</fullName>
    </submittedName>
</protein>
<dbReference type="Gene3D" id="3.40.50.300">
    <property type="entry name" value="P-loop containing nucleotide triphosphate hydrolases"/>
    <property type="match status" value="1"/>
</dbReference>
<evidence type="ECO:0000256" key="1">
    <source>
        <dbReference type="ARBA" id="ARBA00006235"/>
    </source>
</evidence>
<keyword evidence="2" id="KW-0812">Transmembrane</keyword>
<evidence type="ECO:0000259" key="3">
    <source>
        <dbReference type="Pfam" id="PF21376"/>
    </source>
</evidence>
<keyword evidence="5" id="KW-1185">Reference proteome</keyword>
<dbReference type="Pfam" id="PF06309">
    <property type="entry name" value="Torsin"/>
    <property type="match status" value="1"/>
</dbReference>
<evidence type="ECO:0000313" key="5">
    <source>
        <dbReference type="Proteomes" id="UP001164746"/>
    </source>
</evidence>
<keyword evidence="2" id="KW-1133">Transmembrane helix</keyword>
<feature type="non-terminal residue" evidence="4">
    <location>
        <position position="313"/>
    </location>
</feature>
<dbReference type="PANTHER" id="PTHR10760">
    <property type="entry name" value="TORSIN"/>
    <property type="match status" value="1"/>
</dbReference>
<reference evidence="4" key="1">
    <citation type="submission" date="2022-11" db="EMBL/GenBank/DDBJ databases">
        <title>Centuries of genome instability and evolution in soft-shell clam transmissible cancer (bioRxiv).</title>
        <authorList>
            <person name="Hart S.F.M."/>
            <person name="Yonemitsu M.A."/>
            <person name="Giersch R.M."/>
            <person name="Beal B.F."/>
            <person name="Arriagada G."/>
            <person name="Davis B.W."/>
            <person name="Ostrander E.A."/>
            <person name="Goff S.P."/>
            <person name="Metzger M.J."/>
        </authorList>
    </citation>
    <scope>NUCLEOTIDE SEQUENCE</scope>
    <source>
        <strain evidence="4">MELC-2E11</strain>
        <tissue evidence="4">Siphon/mantle</tissue>
    </source>
</reference>
<feature type="transmembrane region" description="Helical" evidence="2">
    <location>
        <begin position="31"/>
        <end position="49"/>
    </location>
</feature>
<organism evidence="4 5">
    <name type="scientific">Mya arenaria</name>
    <name type="common">Soft-shell clam</name>
    <dbReference type="NCBI Taxonomy" id="6604"/>
    <lineage>
        <taxon>Eukaryota</taxon>
        <taxon>Metazoa</taxon>
        <taxon>Spiralia</taxon>
        <taxon>Lophotrochozoa</taxon>
        <taxon>Mollusca</taxon>
        <taxon>Bivalvia</taxon>
        <taxon>Autobranchia</taxon>
        <taxon>Heteroconchia</taxon>
        <taxon>Euheterodonta</taxon>
        <taxon>Imparidentia</taxon>
        <taxon>Neoheterodontei</taxon>
        <taxon>Myida</taxon>
        <taxon>Myoidea</taxon>
        <taxon>Myidae</taxon>
        <taxon>Mya</taxon>
    </lineage>
</organism>
<sequence length="313" mass="35884">MAIGANKCLLTLIYGGFSTLVYFNLSLKYSIPTLLFVLFVLIVILYANGDIAFKELLVPLCLPLLILICVSAVVFSSIWIYCTWNECCTSTWITSNLTGLAFALNQNLYGQHLVIGPTVKHLRGHVETHPKRPLVLSFHGVPGTGKNFVSSMIAEHMYAKGMSSQYVHYFSATKDFIHEDRLEEYQLTIKQHIVAAVQACPQSLFIFDEMDKMPSGIMDVVKPYLEYNQPVDGTDYRHSVFLFLRRIDEQRFGKKQYYFCRRHVEKCIRDGLFAKGHYQYGFQIDQDVVKQTADELTYFPEDTRLFSTTGCKR</sequence>
<gene>
    <name evidence="4" type="ORF">MAR_022317</name>
</gene>
<dbReference type="SUPFAM" id="SSF52540">
    <property type="entry name" value="P-loop containing nucleoside triphosphate hydrolases"/>
    <property type="match status" value="1"/>
</dbReference>
<dbReference type="Proteomes" id="UP001164746">
    <property type="component" value="Chromosome 3"/>
</dbReference>
<name>A0ABY7DKR1_MYAAR</name>
<evidence type="ECO:0000256" key="2">
    <source>
        <dbReference type="SAM" id="Phobius"/>
    </source>
</evidence>
<dbReference type="Pfam" id="PF21376">
    <property type="entry name" value="TOR1A_C"/>
    <property type="match status" value="1"/>
</dbReference>
<dbReference type="InterPro" id="IPR049337">
    <property type="entry name" value="TOR1A_C"/>
</dbReference>
<comment type="similarity">
    <text evidence="1">Belongs to the ClpA/ClpB family. Torsin subfamily.</text>
</comment>
<accession>A0ABY7DKR1</accession>